<proteinExistence type="predicted"/>
<dbReference type="Proteomes" id="UP000694044">
    <property type="component" value="Unassembled WGS sequence"/>
</dbReference>
<organism evidence="2 3">
    <name type="scientific">Phytophthora pseudosyringae</name>
    <dbReference type="NCBI Taxonomy" id="221518"/>
    <lineage>
        <taxon>Eukaryota</taxon>
        <taxon>Sar</taxon>
        <taxon>Stramenopiles</taxon>
        <taxon>Oomycota</taxon>
        <taxon>Peronosporomycetes</taxon>
        <taxon>Peronosporales</taxon>
        <taxon>Peronosporaceae</taxon>
        <taxon>Phytophthora</taxon>
    </lineage>
</organism>
<keyword evidence="1" id="KW-0175">Coiled coil</keyword>
<dbReference type="AlphaFoldDB" id="A0A8T1VDJ1"/>
<sequence length="150" mass="17010">MQIQQARVGRAPQVPVPSVSATPLEISRELRQQLRVTRHRAFERHQENAQWTEELLEGCEAQDVAFVTPSGLAASPEELQKQIEATEQVAGELERQKEDGQKEHCRFEEMLATLQTAGDAATLTECEAKLEAEKKRLLPKKPRKMEIVRL</sequence>
<name>A0A8T1VDJ1_9STRA</name>
<dbReference type="EMBL" id="JAGDFM010000370">
    <property type="protein sequence ID" value="KAG7379121.1"/>
    <property type="molecule type" value="Genomic_DNA"/>
</dbReference>
<feature type="coiled-coil region" evidence="1">
    <location>
        <begin position="76"/>
        <end position="103"/>
    </location>
</feature>
<reference evidence="2" key="1">
    <citation type="submission" date="2021-02" db="EMBL/GenBank/DDBJ databases">
        <authorList>
            <person name="Palmer J.M."/>
        </authorList>
    </citation>
    <scope>NUCLEOTIDE SEQUENCE</scope>
    <source>
        <strain evidence="2">SCRP734</strain>
    </source>
</reference>
<evidence type="ECO:0000313" key="2">
    <source>
        <dbReference type="EMBL" id="KAG7379121.1"/>
    </source>
</evidence>
<comment type="caution">
    <text evidence="2">The sequence shown here is derived from an EMBL/GenBank/DDBJ whole genome shotgun (WGS) entry which is preliminary data.</text>
</comment>
<evidence type="ECO:0000313" key="3">
    <source>
        <dbReference type="Proteomes" id="UP000694044"/>
    </source>
</evidence>
<dbReference type="OrthoDB" id="124376at2759"/>
<gene>
    <name evidence="2" type="ORF">PHYPSEUDO_009019</name>
</gene>
<protein>
    <submittedName>
        <fullName evidence="2">Uncharacterized protein</fullName>
    </submittedName>
</protein>
<keyword evidence="3" id="KW-1185">Reference proteome</keyword>
<evidence type="ECO:0000256" key="1">
    <source>
        <dbReference type="SAM" id="Coils"/>
    </source>
</evidence>
<accession>A0A8T1VDJ1</accession>